<dbReference type="InterPro" id="IPR001279">
    <property type="entry name" value="Metallo-B-lactamas"/>
</dbReference>
<dbReference type="Proteomes" id="UP001354971">
    <property type="component" value="Unassembled WGS sequence"/>
</dbReference>
<dbReference type="Pfam" id="PF00753">
    <property type="entry name" value="Lactamase_B"/>
    <property type="match status" value="1"/>
</dbReference>
<proteinExistence type="predicted"/>
<gene>
    <name evidence="3" type="ORF">V0U79_03040</name>
</gene>
<evidence type="ECO:0000256" key="1">
    <source>
        <dbReference type="SAM" id="SignalP"/>
    </source>
</evidence>
<feature type="chain" id="PRO_5045176462" evidence="1">
    <location>
        <begin position="21"/>
        <end position="359"/>
    </location>
</feature>
<evidence type="ECO:0000259" key="2">
    <source>
        <dbReference type="SMART" id="SM00849"/>
    </source>
</evidence>
<keyword evidence="1" id="KW-0732">Signal</keyword>
<dbReference type="SUPFAM" id="SSF56281">
    <property type="entry name" value="Metallo-hydrolase/oxidoreductase"/>
    <property type="match status" value="1"/>
</dbReference>
<dbReference type="CDD" id="cd16282">
    <property type="entry name" value="metallo-hydrolase-like_MBL-fold"/>
    <property type="match status" value="1"/>
</dbReference>
<accession>A0ABU7LN66</accession>
<dbReference type="Gene3D" id="3.60.15.10">
    <property type="entry name" value="Ribonuclease Z/Hydroxyacylglutathione hydrolase-like"/>
    <property type="match status" value="1"/>
</dbReference>
<name>A0ABU7LN66_9PROT</name>
<dbReference type="InterPro" id="IPR036866">
    <property type="entry name" value="RibonucZ/Hydroxyglut_hydro"/>
</dbReference>
<feature type="signal peptide" evidence="1">
    <location>
        <begin position="1"/>
        <end position="20"/>
    </location>
</feature>
<dbReference type="PANTHER" id="PTHR42951">
    <property type="entry name" value="METALLO-BETA-LACTAMASE DOMAIN-CONTAINING"/>
    <property type="match status" value="1"/>
</dbReference>
<organism evidence="3 4">
    <name type="scientific">Hyphobacterium lacteum</name>
    <dbReference type="NCBI Taxonomy" id="3116575"/>
    <lineage>
        <taxon>Bacteria</taxon>
        <taxon>Pseudomonadati</taxon>
        <taxon>Pseudomonadota</taxon>
        <taxon>Alphaproteobacteria</taxon>
        <taxon>Maricaulales</taxon>
        <taxon>Maricaulaceae</taxon>
        <taxon>Hyphobacterium</taxon>
    </lineage>
</organism>
<dbReference type="SMART" id="SM00849">
    <property type="entry name" value="Lactamase_B"/>
    <property type="match status" value="1"/>
</dbReference>
<dbReference type="RefSeq" id="WP_330197990.1">
    <property type="nucleotide sequence ID" value="NZ_JAZDRP010000002.1"/>
</dbReference>
<evidence type="ECO:0000313" key="3">
    <source>
        <dbReference type="EMBL" id="MEE2525327.1"/>
    </source>
</evidence>
<reference evidence="3 4" key="1">
    <citation type="submission" date="2024-01" db="EMBL/GenBank/DDBJ databases">
        <title>Hyphobacterium bacterium isolated from marine sediment.</title>
        <authorList>
            <person name="Zhao S."/>
        </authorList>
    </citation>
    <scope>NUCLEOTIDE SEQUENCE [LARGE SCALE GENOMIC DNA]</scope>
    <source>
        <strain evidence="4">HN65</strain>
    </source>
</reference>
<feature type="domain" description="Metallo-beta-lactamase" evidence="2">
    <location>
        <begin position="48"/>
        <end position="273"/>
    </location>
</feature>
<evidence type="ECO:0000313" key="4">
    <source>
        <dbReference type="Proteomes" id="UP001354971"/>
    </source>
</evidence>
<sequence>MYKFIPALVLTGVCASAAFADPFEYRHETVAEGIHLIYRVDPVRLPVEANIVVIEQSGGLVVVDSGGSAMAGERIIAQIREISDAPVRYLVNTHWHGDHHLGNAAFLAAWPDAEIIAQENTITHIGGEAMDYIHGAAEQLEGARPVVEAVAETGALPDGTEVPAGLAEYYTLLAGDLDVLIAANSAVEIVAPSRGYADILVLEDSERPVELHYFGRGNTDGDTVIWLPEQRVVATGDLVVNPTPFGFGSYPADWIETLGEINALDYAYLIPGHGAVQTDTIYVDQLIALIAEVRSQVAPLADAGMSLEEVRAAIDLSDQQALFANGNDWIANRFNAWWVQPFVGVAYQEATGDPIIQGQ</sequence>
<keyword evidence="4" id="KW-1185">Reference proteome</keyword>
<protein>
    <submittedName>
        <fullName evidence="3">MBL fold metallo-hydrolase</fullName>
    </submittedName>
</protein>
<dbReference type="InterPro" id="IPR050855">
    <property type="entry name" value="NDM-1-like"/>
</dbReference>
<comment type="caution">
    <text evidence="3">The sequence shown here is derived from an EMBL/GenBank/DDBJ whole genome shotgun (WGS) entry which is preliminary data.</text>
</comment>
<dbReference type="EMBL" id="JAZDRP010000002">
    <property type="protein sequence ID" value="MEE2525327.1"/>
    <property type="molecule type" value="Genomic_DNA"/>
</dbReference>